<organism evidence="3 4">
    <name type="scientific">Methylocaldum marinum</name>
    <dbReference type="NCBI Taxonomy" id="1432792"/>
    <lineage>
        <taxon>Bacteria</taxon>
        <taxon>Pseudomonadati</taxon>
        <taxon>Pseudomonadota</taxon>
        <taxon>Gammaproteobacteria</taxon>
        <taxon>Methylococcales</taxon>
        <taxon>Methylococcaceae</taxon>
        <taxon>Methylocaldum</taxon>
    </lineage>
</organism>
<dbReference type="PANTHER" id="PTHR43646">
    <property type="entry name" value="GLYCOSYLTRANSFERASE"/>
    <property type="match status" value="1"/>
</dbReference>
<dbReference type="InterPro" id="IPR001173">
    <property type="entry name" value="Glyco_trans_2-like"/>
</dbReference>
<dbReference type="PANTHER" id="PTHR43646:SF3">
    <property type="entry name" value="SLR1566 PROTEIN"/>
    <property type="match status" value="1"/>
</dbReference>
<evidence type="ECO:0000313" key="3">
    <source>
        <dbReference type="EMBL" id="BBA32884.1"/>
    </source>
</evidence>
<dbReference type="RefSeq" id="WP_119628584.1">
    <property type="nucleotide sequence ID" value="NZ_AP017928.1"/>
</dbReference>
<evidence type="ECO:0000256" key="1">
    <source>
        <dbReference type="SAM" id="Phobius"/>
    </source>
</evidence>
<keyword evidence="1" id="KW-1133">Transmembrane helix</keyword>
<accession>A0A250KMT5</accession>
<sequence length="389" mass="43325">MWFGLMGWGIALFWLVSAVRAIRFYKESQLSRLSGSDRRDIAWPKLSIIVPARNEAPQISDCLASLLSSDYPALEIIAVNDRSTDQTGLLMERLATTDPRLTVVHIDQLPAGWLGKTHALHRGAQQATGDYFLFTDGDVLFARQTLRLAVRNATDQRTDHLCLLPRALTQGYWETALTQFVALLFVLTTRPWAVNRSARGAYSGVGAFNLVRSEAYQHCGGHAAVKLDVVDDMALGRLFRQRGLRSRILIGDDLLSLRWHSGVRGLIRGVEKNSFAAMGFSLIHLALFTLLFSLAFAIPYLGLANLAQAPYWGYACAVLILHGTFAYWNHTTGNPWSIGLSVPFVALLCLWALWRSALITLLRGGIQWRETFYPLAVLRKKNDPAAPMS</sequence>
<dbReference type="SUPFAM" id="SSF53448">
    <property type="entry name" value="Nucleotide-diphospho-sugar transferases"/>
    <property type="match status" value="1"/>
</dbReference>
<evidence type="ECO:0000313" key="4">
    <source>
        <dbReference type="Proteomes" id="UP000266313"/>
    </source>
</evidence>
<dbReference type="OrthoDB" id="396512at2"/>
<dbReference type="Proteomes" id="UP000266313">
    <property type="component" value="Chromosome"/>
</dbReference>
<name>A0A250KMT5_9GAMM</name>
<dbReference type="CDD" id="cd06423">
    <property type="entry name" value="CESA_like"/>
    <property type="match status" value="1"/>
</dbReference>
<feature type="transmembrane region" description="Helical" evidence="1">
    <location>
        <begin position="336"/>
        <end position="354"/>
    </location>
</feature>
<keyword evidence="4" id="KW-1185">Reference proteome</keyword>
<dbReference type="InterPro" id="IPR029044">
    <property type="entry name" value="Nucleotide-diphossugar_trans"/>
</dbReference>
<dbReference type="AlphaFoldDB" id="A0A250KMT5"/>
<feature type="transmembrane region" description="Helical" evidence="1">
    <location>
        <begin position="275"/>
        <end position="299"/>
    </location>
</feature>
<reference evidence="3 4" key="1">
    <citation type="submission" date="2016-12" db="EMBL/GenBank/DDBJ databases">
        <title>Genome sequencing of Methylocaldum marinum.</title>
        <authorList>
            <person name="Takeuchi M."/>
            <person name="Kamagata Y."/>
            <person name="Hiraoka S."/>
            <person name="Oshima K."/>
            <person name="Hattori M."/>
            <person name="Iwasaki W."/>
        </authorList>
    </citation>
    <scope>NUCLEOTIDE SEQUENCE [LARGE SCALE GENOMIC DNA]</scope>
    <source>
        <strain evidence="3 4">S8</strain>
    </source>
</reference>
<dbReference type="EMBL" id="AP017928">
    <property type="protein sequence ID" value="BBA32884.1"/>
    <property type="molecule type" value="Genomic_DNA"/>
</dbReference>
<protein>
    <submittedName>
        <fullName evidence="3">Glycosyl transferase, family 2</fullName>
    </submittedName>
</protein>
<keyword evidence="1" id="KW-0472">Membrane</keyword>
<gene>
    <name evidence="3" type="ORF">sS8_0919</name>
</gene>
<proteinExistence type="predicted"/>
<keyword evidence="1" id="KW-0812">Transmembrane</keyword>
<feature type="transmembrane region" description="Helical" evidence="1">
    <location>
        <begin position="311"/>
        <end position="330"/>
    </location>
</feature>
<keyword evidence="3" id="KW-0808">Transferase</keyword>
<evidence type="ECO:0000259" key="2">
    <source>
        <dbReference type="Pfam" id="PF00535"/>
    </source>
</evidence>
<feature type="domain" description="Glycosyltransferase 2-like" evidence="2">
    <location>
        <begin position="47"/>
        <end position="180"/>
    </location>
</feature>
<dbReference type="GO" id="GO:0016740">
    <property type="term" value="F:transferase activity"/>
    <property type="evidence" value="ECO:0007669"/>
    <property type="project" value="UniProtKB-KW"/>
</dbReference>
<dbReference type="Pfam" id="PF00535">
    <property type="entry name" value="Glycos_transf_2"/>
    <property type="match status" value="1"/>
</dbReference>
<dbReference type="Gene3D" id="3.90.550.10">
    <property type="entry name" value="Spore Coat Polysaccharide Biosynthesis Protein SpsA, Chain A"/>
    <property type="match status" value="1"/>
</dbReference>
<dbReference type="KEGG" id="mmai:sS8_0919"/>